<dbReference type="EMBL" id="FQZB01000003">
    <property type="protein sequence ID" value="SHI36159.1"/>
    <property type="molecule type" value="Genomic_DNA"/>
</dbReference>
<evidence type="ECO:0000313" key="5">
    <source>
        <dbReference type="EMBL" id="SHI36159.1"/>
    </source>
</evidence>
<evidence type="ECO:0000313" key="6">
    <source>
        <dbReference type="Proteomes" id="UP000184310"/>
    </source>
</evidence>
<protein>
    <submittedName>
        <fullName evidence="5">Glycerate dehydrogenase</fullName>
    </submittedName>
</protein>
<dbReference type="SUPFAM" id="SSF52283">
    <property type="entry name" value="Formate/glycerate dehydrogenase catalytic domain-like"/>
    <property type="match status" value="1"/>
</dbReference>
<dbReference type="Proteomes" id="UP000184310">
    <property type="component" value="Unassembled WGS sequence"/>
</dbReference>
<accession>A0A1M6AI39</accession>
<dbReference type="Pfam" id="PF02826">
    <property type="entry name" value="2-Hacid_dh_C"/>
    <property type="match status" value="1"/>
</dbReference>
<dbReference type="STRING" id="1121302.SAMN02745163_00090"/>
<proteinExistence type="inferred from homology"/>
<sequence>MNKKIVFLEGNSIGNMNFDLLKEFGELYYYDNTQLNNLEERIKDANIILVNKLLLNEKTLKEANKLELICEVATGYNNIDIDYARKMNIAVTNVAGYSTDTVAQHTFALLLNLYNKLFYYDNYVKNGLYSKTNSFTNLGREFYDIAGKTWGIIGLGAIGKKVAKIAESFGANIIYYSTTGKNKNSEYKSVALDELLKDSDIISIHAPLNDVTKGLINYETLSKMKKMLLL</sequence>
<organism evidence="5 6">
    <name type="scientific">Clostridium cavendishii DSM 21758</name>
    <dbReference type="NCBI Taxonomy" id="1121302"/>
    <lineage>
        <taxon>Bacteria</taxon>
        <taxon>Bacillati</taxon>
        <taxon>Bacillota</taxon>
        <taxon>Clostridia</taxon>
        <taxon>Eubacteriales</taxon>
        <taxon>Clostridiaceae</taxon>
        <taxon>Clostridium</taxon>
    </lineage>
</organism>
<reference evidence="5 6" key="1">
    <citation type="submission" date="2016-11" db="EMBL/GenBank/DDBJ databases">
        <authorList>
            <person name="Jaros S."/>
            <person name="Januszkiewicz K."/>
            <person name="Wedrychowicz H."/>
        </authorList>
    </citation>
    <scope>NUCLEOTIDE SEQUENCE [LARGE SCALE GENOMIC DNA]</scope>
    <source>
        <strain evidence="5 6">DSM 21758</strain>
    </source>
</reference>
<dbReference type="AlphaFoldDB" id="A0A1M6AI39"/>
<dbReference type="GO" id="GO:0051287">
    <property type="term" value="F:NAD binding"/>
    <property type="evidence" value="ECO:0007669"/>
    <property type="project" value="InterPro"/>
</dbReference>
<dbReference type="InterPro" id="IPR036291">
    <property type="entry name" value="NAD(P)-bd_dom_sf"/>
</dbReference>
<keyword evidence="3" id="KW-0520">NAD</keyword>
<evidence type="ECO:0000256" key="2">
    <source>
        <dbReference type="ARBA" id="ARBA00023002"/>
    </source>
</evidence>
<dbReference type="Gene3D" id="3.40.50.720">
    <property type="entry name" value="NAD(P)-binding Rossmann-like Domain"/>
    <property type="match status" value="2"/>
</dbReference>
<dbReference type="InterPro" id="IPR006140">
    <property type="entry name" value="D-isomer_DH_NAD-bd"/>
</dbReference>
<keyword evidence="2" id="KW-0560">Oxidoreductase</keyword>
<gene>
    <name evidence="5" type="ORF">SAMN02745163_00090</name>
</gene>
<dbReference type="PANTHER" id="PTHR43761">
    <property type="entry name" value="D-ISOMER SPECIFIC 2-HYDROXYACID DEHYDROGENASE FAMILY PROTEIN (AFU_ORTHOLOGUE AFUA_1G13630)"/>
    <property type="match status" value="1"/>
</dbReference>
<keyword evidence="6" id="KW-1185">Reference proteome</keyword>
<dbReference type="PROSITE" id="PS00670">
    <property type="entry name" value="D_2_HYDROXYACID_DH_2"/>
    <property type="match status" value="1"/>
</dbReference>
<evidence type="ECO:0000259" key="4">
    <source>
        <dbReference type="Pfam" id="PF02826"/>
    </source>
</evidence>
<feature type="domain" description="D-isomer specific 2-hydroxyacid dehydrogenase NAD-binding" evidence="4">
    <location>
        <begin position="107"/>
        <end position="227"/>
    </location>
</feature>
<dbReference type="SUPFAM" id="SSF51735">
    <property type="entry name" value="NAD(P)-binding Rossmann-fold domains"/>
    <property type="match status" value="1"/>
</dbReference>
<dbReference type="InterPro" id="IPR050418">
    <property type="entry name" value="D-iso_2-hydroxyacid_DH_PdxB"/>
</dbReference>
<dbReference type="PANTHER" id="PTHR43761:SF1">
    <property type="entry name" value="D-ISOMER SPECIFIC 2-HYDROXYACID DEHYDROGENASE CATALYTIC DOMAIN-CONTAINING PROTEIN-RELATED"/>
    <property type="match status" value="1"/>
</dbReference>
<dbReference type="InterPro" id="IPR029753">
    <property type="entry name" value="D-isomer_DH_CS"/>
</dbReference>
<name>A0A1M6AI39_9CLOT</name>
<comment type="similarity">
    <text evidence="1">Belongs to the D-isomer specific 2-hydroxyacid dehydrogenase family.</text>
</comment>
<evidence type="ECO:0000256" key="1">
    <source>
        <dbReference type="ARBA" id="ARBA00005854"/>
    </source>
</evidence>
<dbReference type="GO" id="GO:0016616">
    <property type="term" value="F:oxidoreductase activity, acting on the CH-OH group of donors, NAD or NADP as acceptor"/>
    <property type="evidence" value="ECO:0007669"/>
    <property type="project" value="InterPro"/>
</dbReference>
<evidence type="ECO:0000256" key="3">
    <source>
        <dbReference type="ARBA" id="ARBA00023027"/>
    </source>
</evidence>